<dbReference type="RefSeq" id="XP_016490340.1">
    <property type="nucleotide sequence ID" value="XM_016634854.1"/>
</dbReference>
<evidence type="ECO:0000313" key="2">
    <source>
        <dbReference type="RefSeq" id="XP_016490340.1"/>
    </source>
</evidence>
<sequence length="225" mass="24120">MPKLSQTPSKAKSSSKTKAKLKNMKPKPKISSKPTSEPTPTPVPSPPIPSTVLAPLCPASVAPTVPTSTGPSSLKPPSHAPVSTSKNTSKTTKIKDTSRKSVKSDNVVIRAATKEDTMVKEAVTQGEYVSTTTDQVKLPPSKLDVLVFAIEVAPLEIVPPISDKPRVEETTLETNIATQEKRVDSTNVMPMVEGEGEKEPMNKEASDGLSFSWTEDEDDNEGEEE</sequence>
<dbReference type="PaxDb" id="4097-A0A1S4BNA4"/>
<feature type="compositionally biased region" description="Pro residues" evidence="1">
    <location>
        <begin position="37"/>
        <end position="49"/>
    </location>
</feature>
<reference evidence="2" key="1">
    <citation type="submission" date="2025-08" db="UniProtKB">
        <authorList>
            <consortium name="RefSeq"/>
        </authorList>
    </citation>
    <scope>IDENTIFICATION</scope>
</reference>
<protein>
    <submittedName>
        <fullName evidence="2">Uncharacterized protein</fullName>
    </submittedName>
</protein>
<feature type="compositionally biased region" description="Basic residues" evidence="1">
    <location>
        <begin position="13"/>
        <end position="30"/>
    </location>
</feature>
<name>A0A1S4BNA4_TOBAC</name>
<feature type="compositionally biased region" description="Basic and acidic residues" evidence="1">
    <location>
        <begin position="93"/>
        <end position="103"/>
    </location>
</feature>
<dbReference type="KEGG" id="nta:107810114"/>
<dbReference type="AlphaFoldDB" id="A0A1S4BNA4"/>
<organism evidence="2">
    <name type="scientific">Nicotiana tabacum</name>
    <name type="common">Common tobacco</name>
    <dbReference type="NCBI Taxonomy" id="4097"/>
    <lineage>
        <taxon>Eukaryota</taxon>
        <taxon>Viridiplantae</taxon>
        <taxon>Streptophyta</taxon>
        <taxon>Embryophyta</taxon>
        <taxon>Tracheophyta</taxon>
        <taxon>Spermatophyta</taxon>
        <taxon>Magnoliopsida</taxon>
        <taxon>eudicotyledons</taxon>
        <taxon>Gunneridae</taxon>
        <taxon>Pentapetalae</taxon>
        <taxon>asterids</taxon>
        <taxon>lamiids</taxon>
        <taxon>Solanales</taxon>
        <taxon>Solanaceae</taxon>
        <taxon>Nicotianoideae</taxon>
        <taxon>Nicotianeae</taxon>
        <taxon>Nicotiana</taxon>
    </lineage>
</organism>
<feature type="region of interest" description="Disordered" evidence="1">
    <location>
        <begin position="179"/>
        <end position="225"/>
    </location>
</feature>
<proteinExistence type="predicted"/>
<dbReference type="OrthoDB" id="1227539at2759"/>
<dbReference type="STRING" id="4097.A0A1S4BNA4"/>
<accession>A0A1S4BNA4</accession>
<feature type="region of interest" description="Disordered" evidence="1">
    <location>
        <begin position="1"/>
        <end position="103"/>
    </location>
</feature>
<feature type="compositionally biased region" description="Acidic residues" evidence="1">
    <location>
        <begin position="214"/>
        <end position="225"/>
    </location>
</feature>
<evidence type="ECO:0000256" key="1">
    <source>
        <dbReference type="SAM" id="MobiDB-lite"/>
    </source>
</evidence>
<feature type="compositionally biased region" description="Low complexity" evidence="1">
    <location>
        <begin position="1"/>
        <end position="12"/>
    </location>
</feature>
<gene>
    <name evidence="2" type="primary">LOC107810114</name>
</gene>
<feature type="compositionally biased region" description="Basic and acidic residues" evidence="1">
    <location>
        <begin position="195"/>
        <end position="206"/>
    </location>
</feature>